<dbReference type="OrthoDB" id="4943423at2"/>
<evidence type="ECO:0008006" key="3">
    <source>
        <dbReference type="Google" id="ProtNLM"/>
    </source>
</evidence>
<evidence type="ECO:0000313" key="1">
    <source>
        <dbReference type="EMBL" id="SDS02661.1"/>
    </source>
</evidence>
<dbReference type="EMBL" id="LT629742">
    <property type="protein sequence ID" value="SDS02661.1"/>
    <property type="molecule type" value="Genomic_DNA"/>
</dbReference>
<reference evidence="2" key="1">
    <citation type="submission" date="2016-10" db="EMBL/GenBank/DDBJ databases">
        <authorList>
            <person name="Varghese N."/>
            <person name="Submissions S."/>
        </authorList>
    </citation>
    <scope>NUCLEOTIDE SEQUENCE [LARGE SCALE GENOMIC DNA]</scope>
    <source>
        <strain evidence="2">DSM 21772</strain>
    </source>
</reference>
<organism evidence="1 2">
    <name type="scientific">Microterricola viridarii</name>
    <dbReference type="NCBI Taxonomy" id="412690"/>
    <lineage>
        <taxon>Bacteria</taxon>
        <taxon>Bacillati</taxon>
        <taxon>Actinomycetota</taxon>
        <taxon>Actinomycetes</taxon>
        <taxon>Micrococcales</taxon>
        <taxon>Microbacteriaceae</taxon>
        <taxon>Microterricola</taxon>
    </lineage>
</organism>
<evidence type="ECO:0000313" key="2">
    <source>
        <dbReference type="Proteomes" id="UP000181956"/>
    </source>
</evidence>
<proteinExistence type="predicted"/>
<accession>A0A1H1NUK3</accession>
<keyword evidence="2" id="KW-1185">Reference proteome</keyword>
<sequence length="243" mass="26808">MWGSGAAWWSVREEANRQVLLALYLRDRIGIEAPVELPRLQGVIGVSDGTALRELRHPLHHALLRQPQHSALTPPPADAQPAAPLPFELIPEPERSQLETQWLLWWASTVEPERYPSPIPLELAPGFGDLVALPVRGAELLLEAITPYAEAAVAWSDAAARRFADYQHEPRGSLKLAYAGLIAENERVHGRRARVFELTVQLLPLAASGAWWIGRTSVAITDTLRTDPTGFTDALRPIIAELA</sequence>
<dbReference type="RefSeq" id="WP_083362830.1">
    <property type="nucleotide sequence ID" value="NZ_LT629742.1"/>
</dbReference>
<protein>
    <recommendedName>
        <fullName evidence="3">Zinc-binding alcohol dehydrogenase</fullName>
    </recommendedName>
</protein>
<dbReference type="AlphaFoldDB" id="A0A1H1NUK3"/>
<gene>
    <name evidence="1" type="ORF">SAMN04489834_0721</name>
</gene>
<dbReference type="Proteomes" id="UP000181956">
    <property type="component" value="Chromosome I"/>
</dbReference>
<name>A0A1H1NUK3_9MICO</name>